<dbReference type="Pfam" id="PF12514">
    <property type="entry name" value="DUF3718"/>
    <property type="match status" value="1"/>
</dbReference>
<dbReference type="Proteomes" id="UP000664654">
    <property type="component" value="Unassembled WGS sequence"/>
</dbReference>
<dbReference type="AlphaFoldDB" id="A0A939DMV0"/>
<evidence type="ECO:0000313" key="3">
    <source>
        <dbReference type="Proteomes" id="UP000664654"/>
    </source>
</evidence>
<reference evidence="2" key="1">
    <citation type="submission" date="2021-03" db="EMBL/GenBank/DDBJ databases">
        <title>novel species isolated from a fishpond in China.</title>
        <authorList>
            <person name="Lu H."/>
            <person name="Cai Z."/>
        </authorList>
    </citation>
    <scope>NUCLEOTIDE SEQUENCE</scope>
    <source>
        <strain evidence="2">JCM 30855</strain>
    </source>
</reference>
<gene>
    <name evidence="2" type="ORF">J0A66_09215</name>
</gene>
<dbReference type="InterPro" id="IPR022193">
    <property type="entry name" value="DUF3718"/>
</dbReference>
<accession>A0A939DMV0</accession>
<sequence length="123" mass="13598">MFRIKTIAIAGLLCLPLTALAKTTYVAADDSKATQLCLSVAMDSQVSFLIKQKGSGYKMRYLANNLHCNDQLVGDFAQQTGNNRVARLLQRLEIQKGHTEIKDVASQSQGKQEQDLVVMVRGR</sequence>
<keyword evidence="1" id="KW-0732">Signal</keyword>
<feature type="signal peptide" evidence="1">
    <location>
        <begin position="1"/>
        <end position="21"/>
    </location>
</feature>
<evidence type="ECO:0000313" key="2">
    <source>
        <dbReference type="EMBL" id="MBN7825398.1"/>
    </source>
</evidence>
<dbReference type="EMBL" id="JAFKCV010000004">
    <property type="protein sequence ID" value="MBN7825398.1"/>
    <property type="molecule type" value="Genomic_DNA"/>
</dbReference>
<evidence type="ECO:0000256" key="1">
    <source>
        <dbReference type="SAM" id="SignalP"/>
    </source>
</evidence>
<comment type="caution">
    <text evidence="2">The sequence shown here is derived from an EMBL/GenBank/DDBJ whole genome shotgun (WGS) entry which is preliminary data.</text>
</comment>
<proteinExistence type="predicted"/>
<keyword evidence="3" id="KW-1185">Reference proteome</keyword>
<protein>
    <submittedName>
        <fullName evidence="2">DUF3718 domain-containing protein</fullName>
    </submittedName>
</protein>
<feature type="chain" id="PRO_5037989378" evidence="1">
    <location>
        <begin position="22"/>
        <end position="123"/>
    </location>
</feature>
<organism evidence="2 3">
    <name type="scientific">Bowmanella dokdonensis</name>
    <dbReference type="NCBI Taxonomy" id="751969"/>
    <lineage>
        <taxon>Bacteria</taxon>
        <taxon>Pseudomonadati</taxon>
        <taxon>Pseudomonadota</taxon>
        <taxon>Gammaproteobacteria</taxon>
        <taxon>Alteromonadales</taxon>
        <taxon>Alteromonadaceae</taxon>
        <taxon>Bowmanella</taxon>
    </lineage>
</organism>
<name>A0A939DMV0_9ALTE</name>
<dbReference type="RefSeq" id="WP_206573506.1">
    <property type="nucleotide sequence ID" value="NZ_JAFKCV010000004.1"/>
</dbReference>